<reference evidence="2 3" key="1">
    <citation type="journal article" date="2015" name="Stand. Genomic Sci.">
        <title>Genomic Encyclopedia of Bacterial and Archaeal Type Strains, Phase III: the genomes of soil and plant-associated and newly described type strains.</title>
        <authorList>
            <person name="Whitman W.B."/>
            <person name="Woyke T."/>
            <person name="Klenk H.P."/>
            <person name="Zhou Y."/>
            <person name="Lilburn T.G."/>
            <person name="Beck B.J."/>
            <person name="De Vos P."/>
            <person name="Vandamme P."/>
            <person name="Eisen J.A."/>
            <person name="Garrity G."/>
            <person name="Hugenholtz P."/>
            <person name="Kyrpides N.C."/>
        </authorList>
    </citation>
    <scope>NUCLEOTIDE SEQUENCE [LARGE SCALE GENOMIC DNA]</scope>
    <source>
        <strain evidence="2 3">CGMCC 1.7270</strain>
    </source>
</reference>
<proteinExistence type="predicted"/>
<keyword evidence="1" id="KW-1133">Transmembrane helix</keyword>
<comment type="caution">
    <text evidence="2">The sequence shown here is derived from an EMBL/GenBank/DDBJ whole genome shotgun (WGS) entry which is preliminary data.</text>
</comment>
<evidence type="ECO:0000313" key="3">
    <source>
        <dbReference type="Proteomes" id="UP000319848"/>
    </source>
</evidence>
<dbReference type="EMBL" id="VLKQ01000003">
    <property type="protein sequence ID" value="TWI13780.1"/>
    <property type="molecule type" value="Genomic_DNA"/>
</dbReference>
<feature type="transmembrane region" description="Helical" evidence="1">
    <location>
        <begin position="37"/>
        <end position="55"/>
    </location>
</feature>
<keyword evidence="1" id="KW-0812">Transmembrane</keyword>
<sequence length="127" mass="14817">MIKYFLLWFPMLFLAILNGTARDLWYVNYLGELAARQLSTLTLLLLFTLYFLVLFKYSLTVSNSEALFIGVFWVILTLVFEFGFGLYRGNSWAVLVQEYNIAKGKLWILIPIWVSIGPYCINRLLNN</sequence>
<accession>A0A562M1N6</accession>
<evidence type="ECO:0000313" key="2">
    <source>
        <dbReference type="EMBL" id="TWI13780.1"/>
    </source>
</evidence>
<feature type="transmembrane region" description="Helical" evidence="1">
    <location>
        <begin position="106"/>
        <end position="125"/>
    </location>
</feature>
<keyword evidence="1" id="KW-0472">Membrane</keyword>
<protein>
    <submittedName>
        <fullName evidence="2">Uncharacterized protein</fullName>
    </submittedName>
</protein>
<feature type="transmembrane region" description="Helical" evidence="1">
    <location>
        <begin position="67"/>
        <end position="86"/>
    </location>
</feature>
<dbReference type="Proteomes" id="UP000319848">
    <property type="component" value="Unassembled WGS sequence"/>
</dbReference>
<evidence type="ECO:0000256" key="1">
    <source>
        <dbReference type="SAM" id="Phobius"/>
    </source>
</evidence>
<dbReference type="AlphaFoldDB" id="A0A562M1N6"/>
<name>A0A562M1N6_9FLAO</name>
<dbReference type="STRING" id="1341154.FCR2A7T_21820"/>
<keyword evidence="3" id="KW-1185">Reference proteome</keyword>
<dbReference type="RefSeq" id="WP_051369550.1">
    <property type="nucleotide sequence ID" value="NZ_AVBI01000019.1"/>
</dbReference>
<organism evidence="2 3">
    <name type="scientific">Flavobacterium cauense R2A-7</name>
    <dbReference type="NCBI Taxonomy" id="1341154"/>
    <lineage>
        <taxon>Bacteria</taxon>
        <taxon>Pseudomonadati</taxon>
        <taxon>Bacteroidota</taxon>
        <taxon>Flavobacteriia</taxon>
        <taxon>Flavobacteriales</taxon>
        <taxon>Flavobacteriaceae</taxon>
        <taxon>Flavobacterium</taxon>
    </lineage>
</organism>
<gene>
    <name evidence="2" type="ORF">IP98_00929</name>
</gene>